<keyword evidence="7" id="KW-0732">Signal</keyword>
<keyword evidence="7" id="KW-1133">Transmembrane helix</keyword>
<feature type="transmembrane region" description="Helical" evidence="7">
    <location>
        <begin position="141"/>
        <end position="159"/>
    </location>
</feature>
<organism evidence="9 10">
    <name type="scientific">Nannospalax galili</name>
    <name type="common">Northern Israeli blind subterranean mole rat</name>
    <name type="synonym">Spalax galili</name>
    <dbReference type="NCBI Taxonomy" id="1026970"/>
    <lineage>
        <taxon>Eukaryota</taxon>
        <taxon>Metazoa</taxon>
        <taxon>Chordata</taxon>
        <taxon>Craniata</taxon>
        <taxon>Vertebrata</taxon>
        <taxon>Euteleostomi</taxon>
        <taxon>Mammalia</taxon>
        <taxon>Eutheria</taxon>
        <taxon>Euarchontoglires</taxon>
        <taxon>Glires</taxon>
        <taxon>Rodentia</taxon>
        <taxon>Myomorpha</taxon>
        <taxon>Muroidea</taxon>
        <taxon>Spalacidae</taxon>
        <taxon>Spalacinae</taxon>
        <taxon>Nannospalax</taxon>
    </lineage>
</organism>
<feature type="chain" id="PRO_5034858931" description="FXYD domain-containing ion transport regulator" evidence="7">
    <location>
        <begin position="22"/>
        <end position="173"/>
    </location>
</feature>
<dbReference type="AlphaFoldDB" id="A0A8C6QRU7"/>
<dbReference type="GO" id="GO:0043269">
    <property type="term" value="P:regulation of monoatomic ion transport"/>
    <property type="evidence" value="ECO:0007669"/>
    <property type="project" value="InterPro"/>
</dbReference>
<evidence type="ECO:0000256" key="8">
    <source>
        <dbReference type="SAM" id="MobiDB-lite"/>
    </source>
</evidence>
<dbReference type="Ensembl" id="ENSNGAT00000013090.1">
    <property type="protein sequence ID" value="ENSNGAP00000007603.1"/>
    <property type="gene ID" value="ENSNGAG00000010811.1"/>
</dbReference>
<evidence type="ECO:0000256" key="3">
    <source>
        <dbReference type="ARBA" id="ARBA00022448"/>
    </source>
</evidence>
<dbReference type="Gene3D" id="1.20.5.780">
    <property type="entry name" value="Single helix bin"/>
    <property type="match status" value="1"/>
</dbReference>
<feature type="signal peptide" evidence="7">
    <location>
        <begin position="1"/>
        <end position="21"/>
    </location>
</feature>
<dbReference type="InterPro" id="IPR000272">
    <property type="entry name" value="Ion-transport_regulator_FXYD"/>
</dbReference>
<feature type="compositionally biased region" description="Polar residues" evidence="8">
    <location>
        <begin position="52"/>
        <end position="70"/>
    </location>
</feature>
<dbReference type="GO" id="GO:0016020">
    <property type="term" value="C:membrane"/>
    <property type="evidence" value="ECO:0007669"/>
    <property type="project" value="UniProtKB-SubCell"/>
</dbReference>
<dbReference type="PANTHER" id="PTHR14132">
    <property type="entry name" value="SODIUM/POTASSIUM-TRANSPORTING ATPASE SUBUNIT GAMMA"/>
    <property type="match status" value="1"/>
</dbReference>
<comment type="similarity">
    <text evidence="2 7">Belongs to the FXYD family.</text>
</comment>
<dbReference type="GeneTree" id="ENSGT01140000282855"/>
<dbReference type="CDD" id="cd20323">
    <property type="entry name" value="FXYD_FXYD5"/>
    <property type="match status" value="1"/>
</dbReference>
<evidence type="ECO:0000256" key="6">
    <source>
        <dbReference type="ARBA" id="ARBA00023136"/>
    </source>
</evidence>
<protein>
    <recommendedName>
        <fullName evidence="7">FXYD domain-containing ion transport regulator</fullName>
    </recommendedName>
</protein>
<feature type="region of interest" description="Disordered" evidence="8">
    <location>
        <begin position="35"/>
        <end position="70"/>
    </location>
</feature>
<sequence>MSLSGRLCLLTIVALILSSRGKTLPGAPATPIFPVDQTSVNTPQVPGKEIETTQSQTEAEMSLETQQPTETDTTLLVTDPGTHWSSDDGKASAAGERDLCVSLIPYFLGPKHFAQKEEQRPLDLTPPISLSTDNTTLRRRGLLVAAVLFITGIVILTSGKCRQLSGICRNHHR</sequence>
<evidence type="ECO:0000256" key="5">
    <source>
        <dbReference type="ARBA" id="ARBA00023065"/>
    </source>
</evidence>
<dbReference type="Proteomes" id="UP000694381">
    <property type="component" value="Unassembled WGS sequence"/>
</dbReference>
<keyword evidence="3 7" id="KW-0813">Transport</keyword>
<dbReference type="GO" id="GO:0017080">
    <property type="term" value="F:sodium channel regulator activity"/>
    <property type="evidence" value="ECO:0007669"/>
    <property type="project" value="TreeGrafter"/>
</dbReference>
<evidence type="ECO:0000256" key="1">
    <source>
        <dbReference type="ARBA" id="ARBA00004167"/>
    </source>
</evidence>
<evidence type="ECO:0000313" key="10">
    <source>
        <dbReference type="Proteomes" id="UP000694381"/>
    </source>
</evidence>
<dbReference type="Pfam" id="PF02038">
    <property type="entry name" value="ATP1G1_PLM_MAT8"/>
    <property type="match status" value="1"/>
</dbReference>
<evidence type="ECO:0000256" key="2">
    <source>
        <dbReference type="ARBA" id="ARBA00005948"/>
    </source>
</evidence>
<keyword evidence="4 7" id="KW-0812">Transmembrane</keyword>
<accession>A0A8C6QRU7</accession>
<keyword evidence="6 7" id="KW-0472">Membrane</keyword>
<evidence type="ECO:0000256" key="7">
    <source>
        <dbReference type="RuleBase" id="RU364131"/>
    </source>
</evidence>
<dbReference type="PANTHER" id="PTHR14132:SF14">
    <property type="entry name" value="FXYD DOMAIN-CONTAINING ION TRANSPORT REGULATOR 5"/>
    <property type="match status" value="1"/>
</dbReference>
<keyword evidence="10" id="KW-1185">Reference proteome</keyword>
<evidence type="ECO:0000313" key="9">
    <source>
        <dbReference type="Ensembl" id="ENSNGAP00000007603.1"/>
    </source>
</evidence>
<reference evidence="9" key="2">
    <citation type="submission" date="2025-09" db="UniProtKB">
        <authorList>
            <consortium name="Ensembl"/>
        </authorList>
    </citation>
    <scope>IDENTIFICATION</scope>
</reference>
<dbReference type="GO" id="GO:0006811">
    <property type="term" value="P:monoatomic ion transport"/>
    <property type="evidence" value="ECO:0007669"/>
    <property type="project" value="UniProtKB-KW"/>
</dbReference>
<reference evidence="9" key="1">
    <citation type="submission" date="2025-08" db="UniProtKB">
        <authorList>
            <consortium name="Ensembl"/>
        </authorList>
    </citation>
    <scope>IDENTIFICATION</scope>
</reference>
<keyword evidence="5 7" id="KW-0406">Ion transport</keyword>
<proteinExistence type="inferred from homology"/>
<evidence type="ECO:0000256" key="4">
    <source>
        <dbReference type="ARBA" id="ARBA00022692"/>
    </source>
</evidence>
<comment type="subcellular location">
    <subcellularLocation>
        <location evidence="1">Membrane</location>
        <topology evidence="1">Single-pass membrane protein</topology>
    </subcellularLocation>
</comment>
<name>A0A8C6QRU7_NANGA</name>